<proteinExistence type="predicted"/>
<dbReference type="AlphaFoldDB" id="A0A9P5T641"/>
<evidence type="ECO:0000313" key="1">
    <source>
        <dbReference type="EMBL" id="KAF8477767.1"/>
    </source>
</evidence>
<accession>A0A9P5T641</accession>
<protein>
    <submittedName>
        <fullName evidence="1">Uncharacterized protein</fullName>
    </submittedName>
</protein>
<evidence type="ECO:0000313" key="2">
    <source>
        <dbReference type="Proteomes" id="UP000759537"/>
    </source>
</evidence>
<sequence>MGPSTNLVGPLPPTFNFDNLSFVMWLNNDSKAYRNLAMELIFLCRFFVQAHKQSLNSSIRLRNVLIAADDALKSVAEVKDWTSEEVDKKFVKAIHLLGAFEKDFSSKAPTSDPNIGGMVTSDLEAKMDDTSKSPSAILYALKNNLHAKSGFISLASFLTLTLLP</sequence>
<name>A0A9P5T641_9AGAM</name>
<organism evidence="1 2">
    <name type="scientific">Russula ochroleuca</name>
    <dbReference type="NCBI Taxonomy" id="152965"/>
    <lineage>
        <taxon>Eukaryota</taxon>
        <taxon>Fungi</taxon>
        <taxon>Dikarya</taxon>
        <taxon>Basidiomycota</taxon>
        <taxon>Agaricomycotina</taxon>
        <taxon>Agaricomycetes</taxon>
        <taxon>Russulales</taxon>
        <taxon>Russulaceae</taxon>
        <taxon>Russula</taxon>
    </lineage>
</organism>
<reference evidence="1" key="2">
    <citation type="journal article" date="2020" name="Nat. Commun.">
        <title>Large-scale genome sequencing of mycorrhizal fungi provides insights into the early evolution of symbiotic traits.</title>
        <authorList>
            <person name="Miyauchi S."/>
            <person name="Kiss E."/>
            <person name="Kuo A."/>
            <person name="Drula E."/>
            <person name="Kohler A."/>
            <person name="Sanchez-Garcia M."/>
            <person name="Morin E."/>
            <person name="Andreopoulos B."/>
            <person name="Barry K.W."/>
            <person name="Bonito G."/>
            <person name="Buee M."/>
            <person name="Carver A."/>
            <person name="Chen C."/>
            <person name="Cichocki N."/>
            <person name="Clum A."/>
            <person name="Culley D."/>
            <person name="Crous P.W."/>
            <person name="Fauchery L."/>
            <person name="Girlanda M."/>
            <person name="Hayes R.D."/>
            <person name="Keri Z."/>
            <person name="LaButti K."/>
            <person name="Lipzen A."/>
            <person name="Lombard V."/>
            <person name="Magnuson J."/>
            <person name="Maillard F."/>
            <person name="Murat C."/>
            <person name="Nolan M."/>
            <person name="Ohm R.A."/>
            <person name="Pangilinan J."/>
            <person name="Pereira M.F."/>
            <person name="Perotto S."/>
            <person name="Peter M."/>
            <person name="Pfister S."/>
            <person name="Riley R."/>
            <person name="Sitrit Y."/>
            <person name="Stielow J.B."/>
            <person name="Szollosi G."/>
            <person name="Zifcakova L."/>
            <person name="Stursova M."/>
            <person name="Spatafora J.W."/>
            <person name="Tedersoo L."/>
            <person name="Vaario L.M."/>
            <person name="Yamada A."/>
            <person name="Yan M."/>
            <person name="Wang P."/>
            <person name="Xu J."/>
            <person name="Bruns T."/>
            <person name="Baldrian P."/>
            <person name="Vilgalys R."/>
            <person name="Dunand C."/>
            <person name="Henrissat B."/>
            <person name="Grigoriev I.V."/>
            <person name="Hibbett D."/>
            <person name="Nagy L.G."/>
            <person name="Martin F.M."/>
        </authorList>
    </citation>
    <scope>NUCLEOTIDE SEQUENCE</scope>
    <source>
        <strain evidence="1">Prilba</strain>
    </source>
</reference>
<gene>
    <name evidence="1" type="ORF">DFH94DRAFT_92510</name>
</gene>
<reference evidence="1" key="1">
    <citation type="submission" date="2019-10" db="EMBL/GenBank/DDBJ databases">
        <authorList>
            <consortium name="DOE Joint Genome Institute"/>
            <person name="Kuo A."/>
            <person name="Miyauchi S."/>
            <person name="Kiss E."/>
            <person name="Drula E."/>
            <person name="Kohler A."/>
            <person name="Sanchez-Garcia M."/>
            <person name="Andreopoulos B."/>
            <person name="Barry K.W."/>
            <person name="Bonito G."/>
            <person name="Buee M."/>
            <person name="Carver A."/>
            <person name="Chen C."/>
            <person name="Cichocki N."/>
            <person name="Clum A."/>
            <person name="Culley D."/>
            <person name="Crous P.W."/>
            <person name="Fauchery L."/>
            <person name="Girlanda M."/>
            <person name="Hayes R."/>
            <person name="Keri Z."/>
            <person name="LaButti K."/>
            <person name="Lipzen A."/>
            <person name="Lombard V."/>
            <person name="Magnuson J."/>
            <person name="Maillard F."/>
            <person name="Morin E."/>
            <person name="Murat C."/>
            <person name="Nolan M."/>
            <person name="Ohm R."/>
            <person name="Pangilinan J."/>
            <person name="Pereira M."/>
            <person name="Perotto S."/>
            <person name="Peter M."/>
            <person name="Riley R."/>
            <person name="Sitrit Y."/>
            <person name="Stielow B."/>
            <person name="Szollosi G."/>
            <person name="Zifcakova L."/>
            <person name="Stursova M."/>
            <person name="Spatafora J.W."/>
            <person name="Tedersoo L."/>
            <person name="Vaario L.-M."/>
            <person name="Yamada A."/>
            <person name="Yan M."/>
            <person name="Wang P."/>
            <person name="Xu J."/>
            <person name="Bruns T."/>
            <person name="Baldrian P."/>
            <person name="Vilgalys R."/>
            <person name="Henrissat B."/>
            <person name="Grigoriev I.V."/>
            <person name="Hibbett D."/>
            <person name="Nagy L.G."/>
            <person name="Martin F.M."/>
        </authorList>
    </citation>
    <scope>NUCLEOTIDE SEQUENCE</scope>
    <source>
        <strain evidence="1">Prilba</strain>
    </source>
</reference>
<keyword evidence="2" id="KW-1185">Reference proteome</keyword>
<dbReference type="Proteomes" id="UP000759537">
    <property type="component" value="Unassembled WGS sequence"/>
</dbReference>
<dbReference type="OrthoDB" id="3256673at2759"/>
<comment type="caution">
    <text evidence="1">The sequence shown here is derived from an EMBL/GenBank/DDBJ whole genome shotgun (WGS) entry which is preliminary data.</text>
</comment>
<dbReference type="EMBL" id="WHVB01000013">
    <property type="protein sequence ID" value="KAF8477767.1"/>
    <property type="molecule type" value="Genomic_DNA"/>
</dbReference>